<gene>
    <name evidence="2" type="ORF">BDD18_0644</name>
</gene>
<organism evidence="2 3">
    <name type="scientific">Acidovorax temperans</name>
    <dbReference type="NCBI Taxonomy" id="80878"/>
    <lineage>
        <taxon>Bacteria</taxon>
        <taxon>Pseudomonadati</taxon>
        <taxon>Pseudomonadota</taxon>
        <taxon>Betaproteobacteria</taxon>
        <taxon>Burkholderiales</taxon>
        <taxon>Comamonadaceae</taxon>
        <taxon>Acidovorax</taxon>
    </lineage>
</organism>
<dbReference type="RefSeq" id="WP_142081360.1">
    <property type="nucleotide sequence ID" value="NZ_VFPV01000001.1"/>
</dbReference>
<evidence type="ECO:0000256" key="1">
    <source>
        <dbReference type="SAM" id="Phobius"/>
    </source>
</evidence>
<keyword evidence="1" id="KW-0812">Transmembrane</keyword>
<comment type="caution">
    <text evidence="2">The sequence shown here is derived from an EMBL/GenBank/DDBJ whole genome shotgun (WGS) entry which is preliminary data.</text>
</comment>
<feature type="transmembrane region" description="Helical" evidence="1">
    <location>
        <begin position="6"/>
        <end position="39"/>
    </location>
</feature>
<dbReference type="EMBL" id="VFPV01000001">
    <property type="protein sequence ID" value="TQN07517.1"/>
    <property type="molecule type" value="Genomic_DNA"/>
</dbReference>
<accession>A0A543LJI0</accession>
<evidence type="ECO:0000313" key="3">
    <source>
        <dbReference type="Proteomes" id="UP000316993"/>
    </source>
</evidence>
<keyword evidence="1" id="KW-1133">Transmembrane helix</keyword>
<protein>
    <submittedName>
        <fullName evidence="2">Uncharacterized protein</fullName>
    </submittedName>
</protein>
<evidence type="ECO:0000313" key="2">
    <source>
        <dbReference type="EMBL" id="TQN07517.1"/>
    </source>
</evidence>
<proteinExistence type="predicted"/>
<sequence>MREGVAIFWAGATMFVLISLIQGYTWPLYIYLPVVGWFAYSGHKRRKAQKELFAQEGFTVSDSYEFDGTDIAIDTQTRRLAINDHGSMRILSGDDIVKCKAGKSSRTVRPDWSDKDRKVREIVYYLDVSTRDLDNPNFRVHFHHTADLEQWRARINALMDDE</sequence>
<dbReference type="Proteomes" id="UP000316993">
    <property type="component" value="Unassembled WGS sequence"/>
</dbReference>
<reference evidence="2 3" key="1">
    <citation type="submission" date="2019-06" db="EMBL/GenBank/DDBJ databases">
        <title>Genomic Encyclopedia of Archaeal and Bacterial Type Strains, Phase II (KMG-II): from individual species to whole genera.</title>
        <authorList>
            <person name="Goeker M."/>
        </authorList>
    </citation>
    <scope>NUCLEOTIDE SEQUENCE [LARGE SCALE GENOMIC DNA]</scope>
    <source>
        <strain evidence="2 3">DSM 7270</strain>
    </source>
</reference>
<dbReference type="AlphaFoldDB" id="A0A543LJI0"/>
<keyword evidence="1" id="KW-0472">Membrane</keyword>
<name>A0A543LJI0_9BURK</name>